<name>A0AA89AT59_9ASTE</name>
<feature type="compositionally biased region" description="Polar residues" evidence="1">
    <location>
        <begin position="83"/>
        <end position="100"/>
    </location>
</feature>
<feature type="region of interest" description="Disordered" evidence="1">
    <location>
        <begin position="192"/>
        <end position="225"/>
    </location>
</feature>
<dbReference type="AlphaFoldDB" id="A0AA89AT59"/>
<feature type="region of interest" description="Disordered" evidence="1">
    <location>
        <begin position="258"/>
        <end position="287"/>
    </location>
</feature>
<evidence type="ECO:0000313" key="3">
    <source>
        <dbReference type="Proteomes" id="UP001188597"/>
    </source>
</evidence>
<feature type="region of interest" description="Disordered" evidence="1">
    <location>
        <begin position="407"/>
        <end position="434"/>
    </location>
</feature>
<evidence type="ECO:0000313" key="2">
    <source>
        <dbReference type="EMBL" id="KAK3010951.1"/>
    </source>
</evidence>
<reference evidence="2" key="1">
    <citation type="submission" date="2022-12" db="EMBL/GenBank/DDBJ databases">
        <title>Draft genome assemblies for two species of Escallonia (Escalloniales).</title>
        <authorList>
            <person name="Chanderbali A."/>
            <person name="Dervinis C."/>
            <person name="Anghel I."/>
            <person name="Soltis D."/>
            <person name="Soltis P."/>
            <person name="Zapata F."/>
        </authorList>
    </citation>
    <scope>NUCLEOTIDE SEQUENCE</scope>
    <source>
        <strain evidence="2">UCBG64.0493</strain>
        <tissue evidence="2">Leaf</tissue>
    </source>
</reference>
<comment type="caution">
    <text evidence="2">The sequence shown here is derived from an EMBL/GenBank/DDBJ whole genome shotgun (WGS) entry which is preliminary data.</text>
</comment>
<evidence type="ECO:0000256" key="1">
    <source>
        <dbReference type="SAM" id="MobiDB-lite"/>
    </source>
</evidence>
<gene>
    <name evidence="2" type="ORF">RJ639_011847</name>
</gene>
<dbReference type="Proteomes" id="UP001188597">
    <property type="component" value="Unassembled WGS sequence"/>
</dbReference>
<feature type="compositionally biased region" description="Polar residues" evidence="1">
    <location>
        <begin position="201"/>
        <end position="225"/>
    </location>
</feature>
<feature type="compositionally biased region" description="Low complexity" evidence="1">
    <location>
        <begin position="264"/>
        <end position="277"/>
    </location>
</feature>
<protein>
    <submittedName>
        <fullName evidence="2">Uncharacterized protein</fullName>
    </submittedName>
</protein>
<feature type="region of interest" description="Disordered" evidence="1">
    <location>
        <begin position="83"/>
        <end position="103"/>
    </location>
</feature>
<dbReference type="EMBL" id="JAVXUP010001494">
    <property type="protein sequence ID" value="KAK3010951.1"/>
    <property type="molecule type" value="Genomic_DNA"/>
</dbReference>
<sequence length="495" mass="54269">MVPSKSKPHLSVASFRENDETVVEGKSAQSFDHWAFLEEIEAPMWVDLTSETKSSFQDKFHECSARHLISAFSHSGEVCTSSIPDLQEPTSPQLPPSVSRSRGKHYKSKEWGQSNFRVALNKQHPLKSVRTKTILVNSGAVKEVKPKPRNESTKGHTGSKVNLVCTKKVTASDGLNHLKKVSSCADSNLRSRSTTLKESESNSMSTITFEGSEQQQQNFREGSSKTFSHIRGLSLARRISPKKRCVTRLASRVMIDGGQKSEGCKSSSSKSSVGSSSNPGFDGKRLAPEEIQYKDYTPDSRNVIRVSQAPKNKWKVANGSKAHAVQVQNIAPNSVCRYGTITSKSTNQENLIAKVPHRAMRAKALVPPRCNELDSSTCVKVKDKFGVGRHIRYTVGGKENAFGVISESSESNTNEKGSGGTVQNQKASNWSLTQKSERKKPVVTKWGCRGVVLGLLWGTGVPFSLQGGMLQNLGKVDGRSEGKIYGNVVQKVYLR</sequence>
<accession>A0AA89AT59</accession>
<organism evidence="2 3">
    <name type="scientific">Escallonia herrerae</name>
    <dbReference type="NCBI Taxonomy" id="1293975"/>
    <lineage>
        <taxon>Eukaryota</taxon>
        <taxon>Viridiplantae</taxon>
        <taxon>Streptophyta</taxon>
        <taxon>Embryophyta</taxon>
        <taxon>Tracheophyta</taxon>
        <taxon>Spermatophyta</taxon>
        <taxon>Magnoliopsida</taxon>
        <taxon>eudicotyledons</taxon>
        <taxon>Gunneridae</taxon>
        <taxon>Pentapetalae</taxon>
        <taxon>asterids</taxon>
        <taxon>campanulids</taxon>
        <taxon>Escalloniales</taxon>
        <taxon>Escalloniaceae</taxon>
        <taxon>Escallonia</taxon>
    </lineage>
</organism>
<proteinExistence type="predicted"/>
<keyword evidence="3" id="KW-1185">Reference proteome</keyword>